<dbReference type="AlphaFoldDB" id="A0A1I3PRK3"/>
<feature type="region of interest" description="Disordered" evidence="1">
    <location>
        <begin position="244"/>
        <end position="276"/>
    </location>
</feature>
<feature type="signal peptide" evidence="2">
    <location>
        <begin position="1"/>
        <end position="20"/>
    </location>
</feature>
<keyword evidence="4" id="KW-1185">Reference proteome</keyword>
<feature type="compositionally biased region" description="Low complexity" evidence="1">
    <location>
        <begin position="245"/>
        <end position="276"/>
    </location>
</feature>
<feature type="chain" id="PRO_5010322264" description="Outer membrane protein beta-barrel domain-containing protein" evidence="2">
    <location>
        <begin position="21"/>
        <end position="502"/>
    </location>
</feature>
<evidence type="ECO:0000313" key="4">
    <source>
        <dbReference type="Proteomes" id="UP000183299"/>
    </source>
</evidence>
<dbReference type="RefSeq" id="WP_066603881.1">
    <property type="nucleotide sequence ID" value="NZ_FORY01000003.1"/>
</dbReference>
<gene>
    <name evidence="3" type="ORF">SAMN04488138_10337</name>
</gene>
<proteinExistence type="predicted"/>
<accession>A0A1I3PRK3</accession>
<dbReference type="Proteomes" id="UP000183299">
    <property type="component" value="Unassembled WGS sequence"/>
</dbReference>
<organism evidence="3 4">
    <name type="scientific">Celeribacter halophilus</name>
    <dbReference type="NCBI Taxonomy" id="576117"/>
    <lineage>
        <taxon>Bacteria</taxon>
        <taxon>Pseudomonadati</taxon>
        <taxon>Pseudomonadota</taxon>
        <taxon>Alphaproteobacteria</taxon>
        <taxon>Rhodobacterales</taxon>
        <taxon>Roseobacteraceae</taxon>
        <taxon>Celeribacter</taxon>
    </lineage>
</organism>
<feature type="region of interest" description="Disordered" evidence="1">
    <location>
        <begin position="184"/>
        <end position="212"/>
    </location>
</feature>
<name>A0A1I3PRK3_9RHOB</name>
<dbReference type="GeneID" id="98664141"/>
<reference evidence="3 4" key="1">
    <citation type="submission" date="2016-10" db="EMBL/GenBank/DDBJ databases">
        <authorList>
            <person name="de Groot N.N."/>
        </authorList>
    </citation>
    <scope>NUCLEOTIDE SEQUENCE [LARGE SCALE GENOMIC DNA]</scope>
    <source>
        <strain evidence="3 4">CGMCC 1.8891</strain>
    </source>
</reference>
<evidence type="ECO:0000256" key="2">
    <source>
        <dbReference type="SAM" id="SignalP"/>
    </source>
</evidence>
<evidence type="ECO:0000313" key="3">
    <source>
        <dbReference type="EMBL" id="SFJ24129.1"/>
    </source>
</evidence>
<sequence>MSRRLLHVLPSLLVAAPLCAQPADEVLRLAQAPYESRDVLNTTDPAAPEAEEVIIDLPSAFHTTRFQRGYLGEWVYVIYPDGTAKILSGGAVAQRMYFLTCTLAVSCEITGRDGEVFSVPATREPRPAPPVAPDAKAAATYIARWILAGTGPEPVPEPVNVVSTPAPPALTEEEQIALADAAEAEAVEDGSNAELANAAAQQSEAMPPPSDLDEACPEVAGFLPDECHQTLAPVTVPPLIATPRAQPAAPSAAQVAPPSSSQTTAQTRAAPAAPAPEADQSFFERIKLSCALTATTSLQDGSDNPTLSFEKPRASLGCSTNLTRRLSFRFALVGYLFPEDRASSDPDYTYAFNYKVSDKINLGYSNYSAQFGGENGNFLDGLLNGTLRASYKLPTIHLPNDKSLPCSASVALPDPVAKSFNLSCGYAVTDKLRVGGTAYLYAPDAQDTYDPDYSYSASYKVNDKVLVSYSNYSNNRWPWNKGDAPGPGILGGNLSLTYKFSF</sequence>
<dbReference type="OrthoDB" id="5442820at2"/>
<evidence type="ECO:0008006" key="5">
    <source>
        <dbReference type="Google" id="ProtNLM"/>
    </source>
</evidence>
<evidence type="ECO:0000256" key="1">
    <source>
        <dbReference type="SAM" id="MobiDB-lite"/>
    </source>
</evidence>
<protein>
    <recommendedName>
        <fullName evidence="5">Outer membrane protein beta-barrel domain-containing protein</fullName>
    </recommendedName>
</protein>
<dbReference type="EMBL" id="FORY01000003">
    <property type="protein sequence ID" value="SFJ24129.1"/>
    <property type="molecule type" value="Genomic_DNA"/>
</dbReference>
<keyword evidence="2" id="KW-0732">Signal</keyword>